<accession>A0A1G5PWK6</accession>
<evidence type="ECO:0000256" key="10">
    <source>
        <dbReference type="ARBA" id="ARBA00048540"/>
    </source>
</evidence>
<dbReference type="PIRSF" id="PIRSF006268">
    <property type="entry name" value="ApbE"/>
    <property type="match status" value="1"/>
</dbReference>
<dbReference type="Pfam" id="PF02424">
    <property type="entry name" value="ApbE"/>
    <property type="match status" value="1"/>
</dbReference>
<name>A0A1G5PWK6_9GAMM</name>
<proteinExistence type="inferred from homology"/>
<organism evidence="13 14">
    <name type="scientific">Thiohalomonas denitrificans</name>
    <dbReference type="NCBI Taxonomy" id="415747"/>
    <lineage>
        <taxon>Bacteria</taxon>
        <taxon>Pseudomonadati</taxon>
        <taxon>Pseudomonadota</taxon>
        <taxon>Gammaproteobacteria</taxon>
        <taxon>Thiohalomonadales</taxon>
        <taxon>Thiohalomonadaceae</taxon>
        <taxon>Thiohalomonas</taxon>
    </lineage>
</organism>
<dbReference type="Gene3D" id="3.10.520.10">
    <property type="entry name" value="ApbE-like domains"/>
    <property type="match status" value="1"/>
</dbReference>
<evidence type="ECO:0000256" key="3">
    <source>
        <dbReference type="ARBA" id="ARBA00016337"/>
    </source>
</evidence>
<dbReference type="SUPFAM" id="SSF143631">
    <property type="entry name" value="ApbE-like"/>
    <property type="match status" value="1"/>
</dbReference>
<protein>
    <recommendedName>
        <fullName evidence="3 11">FAD:protein FMN transferase</fullName>
        <ecNumber evidence="2 11">2.7.1.180</ecNumber>
    </recommendedName>
    <alternativeName>
        <fullName evidence="9 11">Flavin transferase</fullName>
    </alternativeName>
</protein>
<comment type="cofactor">
    <cofactor evidence="12">
        <name>Mg(2+)</name>
        <dbReference type="ChEBI" id="CHEBI:18420"/>
    </cofactor>
    <cofactor evidence="12">
        <name>Mn(2+)</name>
        <dbReference type="ChEBI" id="CHEBI:29035"/>
    </cofactor>
    <text evidence="12">Magnesium. Can also use manganese.</text>
</comment>
<keyword evidence="8 11" id="KW-0460">Magnesium</keyword>
<evidence type="ECO:0000256" key="11">
    <source>
        <dbReference type="PIRNR" id="PIRNR006268"/>
    </source>
</evidence>
<evidence type="ECO:0000256" key="4">
    <source>
        <dbReference type="ARBA" id="ARBA00022630"/>
    </source>
</evidence>
<comment type="catalytic activity">
    <reaction evidence="10 11">
        <text>L-threonyl-[protein] + FAD = FMN-L-threonyl-[protein] + AMP + H(+)</text>
        <dbReference type="Rhea" id="RHEA:36847"/>
        <dbReference type="Rhea" id="RHEA-COMP:11060"/>
        <dbReference type="Rhea" id="RHEA-COMP:11061"/>
        <dbReference type="ChEBI" id="CHEBI:15378"/>
        <dbReference type="ChEBI" id="CHEBI:30013"/>
        <dbReference type="ChEBI" id="CHEBI:57692"/>
        <dbReference type="ChEBI" id="CHEBI:74257"/>
        <dbReference type="ChEBI" id="CHEBI:456215"/>
        <dbReference type="EC" id="2.7.1.180"/>
    </reaction>
</comment>
<keyword evidence="14" id="KW-1185">Reference proteome</keyword>
<dbReference type="AlphaFoldDB" id="A0A1G5PWK6"/>
<feature type="binding site" evidence="12">
    <location>
        <position position="155"/>
    </location>
    <ligand>
        <name>Mg(2+)</name>
        <dbReference type="ChEBI" id="CHEBI:18420"/>
    </ligand>
</feature>
<evidence type="ECO:0000256" key="7">
    <source>
        <dbReference type="ARBA" id="ARBA00022827"/>
    </source>
</evidence>
<keyword evidence="5 11" id="KW-0808">Transferase</keyword>
<gene>
    <name evidence="13" type="ORF">SAMN03097708_00962</name>
</gene>
<dbReference type="RefSeq" id="WP_092993174.1">
    <property type="nucleotide sequence ID" value="NZ_FMWD01000002.1"/>
</dbReference>
<keyword evidence="7 11" id="KW-0274">FAD</keyword>
<dbReference type="PANTHER" id="PTHR30040">
    <property type="entry name" value="THIAMINE BIOSYNTHESIS LIPOPROTEIN APBE"/>
    <property type="match status" value="1"/>
</dbReference>
<dbReference type="Proteomes" id="UP000199648">
    <property type="component" value="Unassembled WGS sequence"/>
</dbReference>
<comment type="similarity">
    <text evidence="1 11">Belongs to the ApbE family.</text>
</comment>
<evidence type="ECO:0000256" key="6">
    <source>
        <dbReference type="ARBA" id="ARBA00022723"/>
    </source>
</evidence>
<keyword evidence="6 11" id="KW-0479">Metal-binding</keyword>
<feature type="binding site" evidence="12">
    <location>
        <position position="278"/>
    </location>
    <ligand>
        <name>Mg(2+)</name>
        <dbReference type="ChEBI" id="CHEBI:18420"/>
    </ligand>
</feature>
<sequence length="302" mass="33559">MTEAPSLTRTKDHWLGRFQAMASPCEILMDVDDRRLARRLLAIAQAEASRIEHKFSRYRKDSVIQRINHSDGQPVVVDEETAALLDYANQCYELSESRFDITSGVLRRVWRFDGSDRIPSADEVANILPLIGWHKITWRRPEITVPPGMEIDLGGIGKEYAVDRTARLIADQSDASILVNYGGDLYVNTPRRNGCGWFVGVENPASSPQLAEGSKSIHRFELRHGGLATSGDSRRYLLANGIRYSHILNPATGWPIEDAPHSVTVAAATCTEAGLLATFAMLQGAQAESFLRTEGVQYWCVC</sequence>
<dbReference type="PANTHER" id="PTHR30040:SF2">
    <property type="entry name" value="FAD:PROTEIN FMN TRANSFERASE"/>
    <property type="match status" value="1"/>
</dbReference>
<evidence type="ECO:0000313" key="13">
    <source>
        <dbReference type="EMBL" id="SCZ53606.1"/>
    </source>
</evidence>
<evidence type="ECO:0000256" key="9">
    <source>
        <dbReference type="ARBA" id="ARBA00031306"/>
    </source>
</evidence>
<dbReference type="OrthoDB" id="9778595at2"/>
<keyword evidence="4 11" id="KW-0285">Flavoprotein</keyword>
<evidence type="ECO:0000256" key="1">
    <source>
        <dbReference type="ARBA" id="ARBA00008282"/>
    </source>
</evidence>
<dbReference type="GO" id="GO:0016740">
    <property type="term" value="F:transferase activity"/>
    <property type="evidence" value="ECO:0007669"/>
    <property type="project" value="UniProtKB-UniRule"/>
</dbReference>
<dbReference type="InterPro" id="IPR003374">
    <property type="entry name" value="ApbE-like_sf"/>
</dbReference>
<dbReference type="GO" id="GO:0046872">
    <property type="term" value="F:metal ion binding"/>
    <property type="evidence" value="ECO:0007669"/>
    <property type="project" value="UniProtKB-UniRule"/>
</dbReference>
<evidence type="ECO:0000313" key="14">
    <source>
        <dbReference type="Proteomes" id="UP000199648"/>
    </source>
</evidence>
<dbReference type="EMBL" id="FMWD01000002">
    <property type="protein sequence ID" value="SCZ53606.1"/>
    <property type="molecule type" value="Genomic_DNA"/>
</dbReference>
<dbReference type="InterPro" id="IPR024932">
    <property type="entry name" value="ApbE"/>
</dbReference>
<reference evidence="13 14" key="1">
    <citation type="submission" date="2016-10" db="EMBL/GenBank/DDBJ databases">
        <authorList>
            <person name="de Groot N.N."/>
        </authorList>
    </citation>
    <scope>NUCLEOTIDE SEQUENCE [LARGE SCALE GENOMIC DNA]</scope>
    <source>
        <strain evidence="13 14">HLD2</strain>
    </source>
</reference>
<evidence type="ECO:0000256" key="5">
    <source>
        <dbReference type="ARBA" id="ARBA00022679"/>
    </source>
</evidence>
<evidence type="ECO:0000256" key="12">
    <source>
        <dbReference type="PIRSR" id="PIRSR006268-2"/>
    </source>
</evidence>
<dbReference type="STRING" id="415747.SAMN03097708_00962"/>
<evidence type="ECO:0000256" key="2">
    <source>
        <dbReference type="ARBA" id="ARBA00011955"/>
    </source>
</evidence>
<evidence type="ECO:0000256" key="8">
    <source>
        <dbReference type="ARBA" id="ARBA00022842"/>
    </source>
</evidence>
<keyword evidence="13" id="KW-0449">Lipoprotein</keyword>
<dbReference type="EC" id="2.7.1.180" evidence="2 11"/>